<dbReference type="EMBL" id="CP013244">
    <property type="protein sequence ID" value="ANP48072.1"/>
    <property type="molecule type" value="Genomic_DNA"/>
</dbReference>
<evidence type="ECO:0000313" key="3">
    <source>
        <dbReference type="Proteomes" id="UP000092498"/>
    </source>
</evidence>
<accession>A0A1B1ANB6</accession>
<name>A0A1B1ANB6_9PROT</name>
<dbReference type="AlphaFoldDB" id="A0A1B1ANB6"/>
<dbReference type="InParanoid" id="A0A1B1ANB6"/>
<evidence type="ECO:0000256" key="1">
    <source>
        <dbReference type="SAM" id="MobiDB-lite"/>
    </source>
</evidence>
<dbReference type="STRING" id="1759059.ATE48_13050"/>
<dbReference type="Proteomes" id="UP000092498">
    <property type="component" value="Chromosome"/>
</dbReference>
<gene>
    <name evidence="2" type="ORF">ATE48_13050</name>
</gene>
<reference evidence="2 3" key="1">
    <citation type="submission" date="2015-11" db="EMBL/GenBank/DDBJ databases">
        <title>Whole-Genome Sequence of Candidatus Oderbacter manganicum from the National Park Lower Oder Valley, Germany.</title>
        <authorList>
            <person name="Braun B."/>
            <person name="Liere K."/>
            <person name="Szewzyk U."/>
        </authorList>
    </citation>
    <scope>NUCLEOTIDE SEQUENCE [LARGE SCALE GENOMIC DNA]</scope>
    <source>
        <strain evidence="2 3">OTSz_A_272</strain>
    </source>
</reference>
<proteinExistence type="predicted"/>
<evidence type="ECO:0000313" key="2">
    <source>
        <dbReference type="EMBL" id="ANP48072.1"/>
    </source>
</evidence>
<sequence length="129" mass="14368">MSSIVSNSTHLRSERFEPEPVLDPSEQRKLRGHLEQIDYAAFAANRTVVAQALGRIDLTKFEHLAVAAAHARARWAAAAIAMTEKGANLTPDQVAQLGVLRKTFEELTEAYDAMRRMVERGYLAYNARA</sequence>
<dbReference type="RefSeq" id="WP_066775064.1">
    <property type="nucleotide sequence ID" value="NZ_CP013244.1"/>
</dbReference>
<feature type="compositionally biased region" description="Polar residues" evidence="1">
    <location>
        <begin position="1"/>
        <end position="10"/>
    </location>
</feature>
<protein>
    <submittedName>
        <fullName evidence="2">Uncharacterized protein</fullName>
    </submittedName>
</protein>
<dbReference type="KEGG" id="cbot:ATE48_13050"/>
<dbReference type="OrthoDB" id="7631031at2"/>
<feature type="region of interest" description="Disordered" evidence="1">
    <location>
        <begin position="1"/>
        <end position="26"/>
    </location>
</feature>
<organism evidence="2 3">
    <name type="scientific">Candidatus Viadribacter manganicus</name>
    <dbReference type="NCBI Taxonomy" id="1759059"/>
    <lineage>
        <taxon>Bacteria</taxon>
        <taxon>Pseudomonadati</taxon>
        <taxon>Pseudomonadota</taxon>
        <taxon>Alphaproteobacteria</taxon>
        <taxon>Hyphomonadales</taxon>
        <taxon>Hyphomonadaceae</taxon>
        <taxon>Candidatus Viadribacter</taxon>
    </lineage>
</organism>
<keyword evidence="3" id="KW-1185">Reference proteome</keyword>